<protein>
    <submittedName>
        <fullName evidence="2">Uncharacterized protein</fullName>
    </submittedName>
</protein>
<proteinExistence type="predicted"/>
<dbReference type="Proteomes" id="UP000699042">
    <property type="component" value="Unassembled WGS sequence"/>
</dbReference>
<dbReference type="EMBL" id="JAESDN010000008">
    <property type="protein sequence ID" value="KAG7046655.1"/>
    <property type="molecule type" value="Genomic_DNA"/>
</dbReference>
<feature type="non-terminal residue" evidence="2">
    <location>
        <position position="1"/>
    </location>
</feature>
<comment type="caution">
    <text evidence="2">The sequence shown here is derived from an EMBL/GenBank/DDBJ whole genome shotgun (WGS) entry which is preliminary data.</text>
</comment>
<evidence type="ECO:0000313" key="3">
    <source>
        <dbReference type="Proteomes" id="UP000699042"/>
    </source>
</evidence>
<gene>
    <name evidence="2" type="ORF">JMJ77_014880</name>
</gene>
<dbReference type="AlphaFoldDB" id="A0A9P7R130"/>
<sequence>INAFLKKNPSIKVQKSRTINSQRLNKAT</sequence>
<feature type="compositionally biased region" description="Polar residues" evidence="1">
    <location>
        <begin position="11"/>
        <end position="28"/>
    </location>
</feature>
<feature type="region of interest" description="Disordered" evidence="1">
    <location>
        <begin position="1"/>
        <end position="28"/>
    </location>
</feature>
<keyword evidence="3" id="KW-1185">Reference proteome</keyword>
<name>A0A9P7R130_9PEZI</name>
<evidence type="ECO:0000256" key="1">
    <source>
        <dbReference type="SAM" id="MobiDB-lite"/>
    </source>
</evidence>
<accession>A0A9P7R130</accession>
<evidence type="ECO:0000313" key="2">
    <source>
        <dbReference type="EMBL" id="KAG7046655.1"/>
    </source>
</evidence>
<reference evidence="2" key="1">
    <citation type="submission" date="2021-05" db="EMBL/GenBank/DDBJ databases">
        <title>Comparative genomics of three Colletotrichum scovillei strains and genetic complementation revealed genes involved fungal growth and virulence on chili pepper.</title>
        <authorList>
            <person name="Hsieh D.-K."/>
            <person name="Chuang S.-C."/>
            <person name="Chen C.-Y."/>
            <person name="Chao Y.-T."/>
            <person name="Lu M.-Y.J."/>
            <person name="Lee M.-H."/>
            <person name="Shih M.-C."/>
        </authorList>
    </citation>
    <scope>NUCLEOTIDE SEQUENCE</scope>
    <source>
        <strain evidence="2">Coll-153</strain>
    </source>
</reference>
<feature type="non-terminal residue" evidence="2">
    <location>
        <position position="28"/>
    </location>
</feature>
<organism evidence="2 3">
    <name type="scientific">Colletotrichum scovillei</name>
    <dbReference type="NCBI Taxonomy" id="1209932"/>
    <lineage>
        <taxon>Eukaryota</taxon>
        <taxon>Fungi</taxon>
        <taxon>Dikarya</taxon>
        <taxon>Ascomycota</taxon>
        <taxon>Pezizomycotina</taxon>
        <taxon>Sordariomycetes</taxon>
        <taxon>Hypocreomycetidae</taxon>
        <taxon>Glomerellales</taxon>
        <taxon>Glomerellaceae</taxon>
        <taxon>Colletotrichum</taxon>
        <taxon>Colletotrichum acutatum species complex</taxon>
    </lineage>
</organism>